<evidence type="ECO:0000256" key="3">
    <source>
        <dbReference type="ARBA" id="ARBA00023242"/>
    </source>
</evidence>
<comment type="subcellular location">
    <subcellularLocation>
        <location evidence="1">Nucleus</location>
    </subcellularLocation>
</comment>
<dbReference type="RefSeq" id="XP_024936269.1">
    <property type="nucleotide sequence ID" value="XM_025080501.1"/>
</dbReference>
<evidence type="ECO:0000256" key="1">
    <source>
        <dbReference type="ARBA" id="ARBA00004123"/>
    </source>
</evidence>
<dbReference type="Pfam" id="PF25772">
    <property type="entry name" value="HEAT_RRP12_N"/>
    <property type="match status" value="1"/>
</dbReference>
<feature type="compositionally biased region" description="Polar residues" evidence="4">
    <location>
        <begin position="1202"/>
        <end position="1211"/>
    </location>
</feature>
<feature type="domain" description="RRP12 N-terminal HEAT" evidence="6">
    <location>
        <begin position="104"/>
        <end position="351"/>
    </location>
</feature>
<dbReference type="InterPro" id="IPR016024">
    <property type="entry name" value="ARM-type_fold"/>
</dbReference>
<dbReference type="SUPFAM" id="SSF48371">
    <property type="entry name" value="ARM repeat"/>
    <property type="match status" value="2"/>
</dbReference>
<proteinExistence type="inferred from homology"/>
<evidence type="ECO:0000259" key="5">
    <source>
        <dbReference type="Pfam" id="PF08161"/>
    </source>
</evidence>
<evidence type="ECO:0000313" key="8">
    <source>
        <dbReference type="RefSeq" id="XP_024936269.1"/>
    </source>
</evidence>
<gene>
    <name evidence="8" type="primary">LOC107263112</name>
</gene>
<comment type="similarity">
    <text evidence="2">Belongs to the RRP12 family.</text>
</comment>
<dbReference type="InterPro" id="IPR052087">
    <property type="entry name" value="RRP12"/>
</dbReference>
<feature type="region of interest" description="Disordered" evidence="4">
    <location>
        <begin position="1120"/>
        <end position="1256"/>
    </location>
</feature>
<feature type="compositionally biased region" description="Acidic residues" evidence="4">
    <location>
        <begin position="1066"/>
        <end position="1082"/>
    </location>
</feature>
<feature type="compositionally biased region" description="Basic residues" evidence="4">
    <location>
        <begin position="9"/>
        <end position="18"/>
    </location>
</feature>
<dbReference type="InterPro" id="IPR012978">
    <property type="entry name" value="HEAT_RRP12"/>
</dbReference>
<dbReference type="PANTHER" id="PTHR48287">
    <property type="entry name" value="ARM REPEAT SUPERFAMILY PROTEIN"/>
    <property type="match status" value="1"/>
</dbReference>
<organism evidence="7 8">
    <name type="scientific">Cephus cinctus</name>
    <name type="common">Wheat stem sawfly</name>
    <dbReference type="NCBI Taxonomy" id="211228"/>
    <lineage>
        <taxon>Eukaryota</taxon>
        <taxon>Metazoa</taxon>
        <taxon>Ecdysozoa</taxon>
        <taxon>Arthropoda</taxon>
        <taxon>Hexapoda</taxon>
        <taxon>Insecta</taxon>
        <taxon>Pterygota</taxon>
        <taxon>Neoptera</taxon>
        <taxon>Endopterygota</taxon>
        <taxon>Hymenoptera</taxon>
        <taxon>Cephoidea</taxon>
        <taxon>Cephidae</taxon>
        <taxon>Cephus</taxon>
    </lineage>
</organism>
<accession>A0AAJ7R8Z3</accession>
<dbReference type="Pfam" id="PF08161">
    <property type="entry name" value="RRP12_HEAT"/>
    <property type="match status" value="1"/>
</dbReference>
<dbReference type="InterPro" id="IPR011989">
    <property type="entry name" value="ARM-like"/>
</dbReference>
<keyword evidence="3" id="KW-0539">Nucleus</keyword>
<feature type="compositionally biased region" description="Acidic residues" evidence="4">
    <location>
        <begin position="1174"/>
        <end position="1183"/>
    </location>
</feature>
<dbReference type="KEGG" id="ccin:107263112"/>
<dbReference type="PANTHER" id="PTHR48287:SF1">
    <property type="entry name" value="ARM REPEAT SUPERFAMILY PROTEIN"/>
    <property type="match status" value="1"/>
</dbReference>
<dbReference type="Proteomes" id="UP000694920">
    <property type="component" value="Unplaced"/>
</dbReference>
<protein>
    <submittedName>
        <fullName evidence="8">RRP12-like protein</fullName>
    </submittedName>
</protein>
<feature type="region of interest" description="Disordered" evidence="4">
    <location>
        <begin position="1030"/>
        <end position="1096"/>
    </location>
</feature>
<feature type="compositionally biased region" description="Basic and acidic residues" evidence="4">
    <location>
        <begin position="1230"/>
        <end position="1250"/>
    </location>
</feature>
<name>A0AAJ7R8Z3_CEPCN</name>
<dbReference type="GO" id="GO:0005634">
    <property type="term" value="C:nucleus"/>
    <property type="evidence" value="ECO:0007669"/>
    <property type="project" value="UniProtKB-SubCell"/>
</dbReference>
<evidence type="ECO:0000256" key="2">
    <source>
        <dbReference type="ARBA" id="ARBA00007690"/>
    </source>
</evidence>
<feature type="domain" description="RRP12 HEAT" evidence="5">
    <location>
        <begin position="421"/>
        <end position="691"/>
    </location>
</feature>
<dbReference type="Gene3D" id="1.25.10.10">
    <property type="entry name" value="Leucine-rich Repeat Variant"/>
    <property type="match status" value="2"/>
</dbReference>
<dbReference type="InterPro" id="IPR057860">
    <property type="entry name" value="HEAT_RRP12_N"/>
</dbReference>
<sequence length="1302" mass="144667">MGKFGPRLASRKKAKRWVKGQSSSSNPETKKHREQARSRFFQENLGSTGLTTNVLKKHDAIQGVQHVERIEVDDEESTVAGSFNTFDTFASDWSDCSNVSFSRFLTRFQSSSLVHKEMLAVLAAITEVIKQNGGTESSTEYYAALMTALEAAETDESVAAILSLLAMGLKTVPKNVIRVQFSQASQILLQILTKYATSESFLILRTCIGCLSLLLRAQEAAVWSNSSTIQVLDAVLAFTVHAKPKVRKAAQHAVCAILKGSDIMRTDDPPTYHPGASQTAKHCLAQLEAAGQPGGITSTLHTLTLLKDICHQLPKSYVKSVCEGLLRIMTLNNVLVTSCCLQTFHGLFISRPSESILPAQLNAQIINALYDYQPAPGDTQPTLAWLAVMQEAYCNLVLLSLPLCAANITRILEKCTELWLSDKSEVLSGASHTIKTLLQVCITPLCATQEDANKYKTTLIKTIQLIQQGMKYQYNSAWHHVLHLLAVIFQITGHFCKDELLDILTALAELRDSYKFIYNAEVEYAVGAAVRTMGPEIVLRTIPLQTGSDIIDLNRSWLLPVLKDCISNASLSYFIQSLLPLATMCERKSAALKANNDGIGAHSYELLTSQIWALLPSFCNNPTDIKDSFKSIARILGMAIAERKALRLSVMASLRKLVAKATENNNAEDIAELARFAKNYLPLLFNLYTTKPNGSDEEGQRLAALDTIRVYLSITSNDIVGELFDRAMGRLNDPQIDSFLKESVYDLIRILTPHTEKERLKALYEKCIPVLMDTKNQKEQKKSYRLLEEICGSESDVCKQFRLENRKAIQKALVKAQNTTVTTSKNARLRCLSHIVKNHPQLEKTKLLRAIVPEAVMCIKELNDKCRTSAYQLLNIIADKLLSNTEHFKEYIDILVSGLAGAPIFCSATLLALASITYNYNGSLGVKTVHEILEHACVLLSAPTREIVISALSFIKVYITVMPSPTVAPTLPAIMKASSKMTEDCKRHFRLKIRDILVKLVRKYGIDTITAMVPVSDEVMHKRLKNIRKIQTRKQKAKEQKKAQQGEEDSDEEFNVKSKPKSIEEILADSDEEEFDEDMETDQPDKGKKRKSQKKTWIQEDEDNIVNFVDPAAAKSITATLPKPVMPGPSKQKVKNHGFKTAPDGRLIIKDNDSDSDNNDSKKSKKKLPFLGSDSDDDFEDEETKSIISAATAERKRRHSGSTDAASTSTRPPLKYQAGGSGIHRPIQNIKKDNTFGSEYRAKKAKGDIKKKGKPEPYAYVPLTRAALNKRKKMKNAGRFKNIISGAKKGARAGIKINGKHK</sequence>
<keyword evidence="7" id="KW-1185">Reference proteome</keyword>
<feature type="region of interest" description="Disordered" evidence="4">
    <location>
        <begin position="1"/>
        <end position="36"/>
    </location>
</feature>
<reference evidence="8" key="1">
    <citation type="submission" date="2025-08" db="UniProtKB">
        <authorList>
            <consortium name="RefSeq"/>
        </authorList>
    </citation>
    <scope>IDENTIFICATION</scope>
</reference>
<evidence type="ECO:0000259" key="6">
    <source>
        <dbReference type="Pfam" id="PF25772"/>
    </source>
</evidence>
<evidence type="ECO:0000256" key="4">
    <source>
        <dbReference type="SAM" id="MobiDB-lite"/>
    </source>
</evidence>
<evidence type="ECO:0000313" key="7">
    <source>
        <dbReference type="Proteomes" id="UP000694920"/>
    </source>
</evidence>
<dbReference type="GeneID" id="107263112"/>